<accession>A0A8S3W6T3</accession>
<gene>
    <name evidence="2" type="ORF">PAPOLLO_LOCUS2810</name>
</gene>
<feature type="region of interest" description="Disordered" evidence="1">
    <location>
        <begin position="56"/>
        <end position="77"/>
    </location>
</feature>
<evidence type="ECO:0000256" key="1">
    <source>
        <dbReference type="SAM" id="MobiDB-lite"/>
    </source>
</evidence>
<name>A0A8S3W6T3_PARAO</name>
<evidence type="ECO:0000313" key="2">
    <source>
        <dbReference type="EMBL" id="CAG4944044.1"/>
    </source>
</evidence>
<reference evidence="2" key="1">
    <citation type="submission" date="2021-04" db="EMBL/GenBank/DDBJ databases">
        <authorList>
            <person name="Tunstrom K."/>
        </authorList>
    </citation>
    <scope>NUCLEOTIDE SEQUENCE</scope>
</reference>
<keyword evidence="3" id="KW-1185">Reference proteome</keyword>
<dbReference type="Proteomes" id="UP000691718">
    <property type="component" value="Unassembled WGS sequence"/>
</dbReference>
<sequence length="77" mass="9283">MPRQIYIFDYIKKDSQMERWLHKLDTEDKEVFESEDGEVQPETDLQFPVCESELREYEEKRLSESEEISDSHDVPLS</sequence>
<protein>
    <submittedName>
        <fullName evidence="2">(apollo) hypothetical protein</fullName>
    </submittedName>
</protein>
<organism evidence="2 3">
    <name type="scientific">Parnassius apollo</name>
    <name type="common">Apollo butterfly</name>
    <name type="synonym">Papilio apollo</name>
    <dbReference type="NCBI Taxonomy" id="110799"/>
    <lineage>
        <taxon>Eukaryota</taxon>
        <taxon>Metazoa</taxon>
        <taxon>Ecdysozoa</taxon>
        <taxon>Arthropoda</taxon>
        <taxon>Hexapoda</taxon>
        <taxon>Insecta</taxon>
        <taxon>Pterygota</taxon>
        <taxon>Neoptera</taxon>
        <taxon>Endopterygota</taxon>
        <taxon>Lepidoptera</taxon>
        <taxon>Glossata</taxon>
        <taxon>Ditrysia</taxon>
        <taxon>Papilionoidea</taxon>
        <taxon>Papilionidae</taxon>
        <taxon>Parnassiinae</taxon>
        <taxon>Parnassini</taxon>
        <taxon>Parnassius</taxon>
        <taxon>Parnassius</taxon>
    </lineage>
</organism>
<dbReference type="AlphaFoldDB" id="A0A8S3W6T3"/>
<dbReference type="OrthoDB" id="10057959at2759"/>
<dbReference type="EMBL" id="CAJQZP010000178">
    <property type="protein sequence ID" value="CAG4944044.1"/>
    <property type="molecule type" value="Genomic_DNA"/>
</dbReference>
<proteinExistence type="predicted"/>
<evidence type="ECO:0000313" key="3">
    <source>
        <dbReference type="Proteomes" id="UP000691718"/>
    </source>
</evidence>
<comment type="caution">
    <text evidence="2">The sequence shown here is derived from an EMBL/GenBank/DDBJ whole genome shotgun (WGS) entry which is preliminary data.</text>
</comment>